<gene>
    <name evidence="1" type="ORF">GVT53_15105</name>
</gene>
<dbReference type="PROSITE" id="PS51257">
    <property type="entry name" value="PROKAR_LIPOPROTEIN"/>
    <property type="match status" value="1"/>
</dbReference>
<reference evidence="1 2" key="1">
    <citation type="submission" date="2020-02" db="EMBL/GenBank/DDBJ databases">
        <title>Complete genome of Muricauda sp. 501str8.</title>
        <authorList>
            <person name="Dong B."/>
            <person name="Zhu S."/>
            <person name="Yang J."/>
            <person name="Chen J."/>
        </authorList>
    </citation>
    <scope>NUCLEOTIDE SEQUENCE [LARGE SCALE GENOMIC DNA]</scope>
    <source>
        <strain evidence="1 2">501str8</strain>
    </source>
</reference>
<sequence>MRQFIMTLIGILSIATSCKYEPKEREESITIPKKVEHHLSKMDSLKKKFKPDTTIAGIVLLNSKNVDSILGNNVMERLVHKGLPNTSVVSKDSEQQLTIYFHPGNGAKEFSEFHVAHAVGTEKKELVMKENEFKTESGIKLGIELADLKAIKGEPHSITNMDNVTVLHYRIDDFETSKFLKRYNMPVYYADYEFSNGHLRAFKFGFEYP</sequence>
<accession>A0A6G7J580</accession>
<evidence type="ECO:0000313" key="2">
    <source>
        <dbReference type="Proteomes" id="UP000502928"/>
    </source>
</evidence>
<keyword evidence="2" id="KW-1185">Reference proteome</keyword>
<dbReference type="EMBL" id="CP049616">
    <property type="protein sequence ID" value="QII45946.1"/>
    <property type="molecule type" value="Genomic_DNA"/>
</dbReference>
<dbReference type="AlphaFoldDB" id="A0A6G7J580"/>
<dbReference type="Proteomes" id="UP000502928">
    <property type="component" value="Chromosome"/>
</dbReference>
<proteinExistence type="predicted"/>
<evidence type="ECO:0008006" key="3">
    <source>
        <dbReference type="Google" id="ProtNLM"/>
    </source>
</evidence>
<dbReference type="KEGG" id="mut:GVT53_15105"/>
<dbReference type="RefSeq" id="WP_166249329.1">
    <property type="nucleotide sequence ID" value="NZ_CP049616.1"/>
</dbReference>
<organism evidence="1 2">
    <name type="scientific">Flagellimonas oceani</name>
    <dbReference type="NCBI Taxonomy" id="2698672"/>
    <lineage>
        <taxon>Bacteria</taxon>
        <taxon>Pseudomonadati</taxon>
        <taxon>Bacteroidota</taxon>
        <taxon>Flavobacteriia</taxon>
        <taxon>Flavobacteriales</taxon>
        <taxon>Flavobacteriaceae</taxon>
        <taxon>Flagellimonas</taxon>
    </lineage>
</organism>
<name>A0A6G7J580_9FLAO</name>
<evidence type="ECO:0000313" key="1">
    <source>
        <dbReference type="EMBL" id="QII45946.1"/>
    </source>
</evidence>
<protein>
    <recommendedName>
        <fullName evidence="3">Lipoprotein</fullName>
    </recommendedName>
</protein>